<comment type="similarity">
    <text evidence="1">Belongs to the NSRP1 family.</text>
</comment>
<feature type="compositionally biased region" description="Acidic residues" evidence="3">
    <location>
        <begin position="322"/>
        <end position="336"/>
    </location>
</feature>
<gene>
    <name evidence="5" type="primary">EOG090X0D2W</name>
</gene>
<evidence type="ECO:0000313" key="5">
    <source>
        <dbReference type="EMBL" id="CAG4635051.1"/>
    </source>
</evidence>
<feature type="region of interest" description="Disordered" evidence="3">
    <location>
        <begin position="21"/>
        <end position="79"/>
    </location>
</feature>
<reference evidence="5" key="1">
    <citation type="submission" date="2021-04" db="EMBL/GenBank/DDBJ databases">
        <authorList>
            <person name="Cornetti L."/>
        </authorList>
    </citation>
    <scope>NUCLEOTIDE SEQUENCE</scope>
</reference>
<dbReference type="PANTHER" id="PTHR31938">
    <property type="entry name" value="NUCLEAR SPECKLE SPLICING REGULATORY PROTEIN 1"/>
    <property type="match status" value="1"/>
</dbReference>
<feature type="compositionally biased region" description="Basic and acidic residues" evidence="3">
    <location>
        <begin position="215"/>
        <end position="249"/>
    </location>
</feature>
<accession>A0A9N6ZEZ2</accession>
<dbReference type="EMBL" id="OC978396">
    <property type="protein sequence ID" value="CAG4635051.1"/>
    <property type="molecule type" value="Genomic_DNA"/>
</dbReference>
<proteinExistence type="inferred from homology"/>
<keyword evidence="2" id="KW-0175">Coiled coil</keyword>
<protein>
    <submittedName>
        <fullName evidence="5">EOG090X0D2W</fullName>
    </submittedName>
</protein>
<feature type="region of interest" description="Disordered" evidence="3">
    <location>
        <begin position="139"/>
        <end position="159"/>
    </location>
</feature>
<dbReference type="AlphaFoldDB" id="A0A9N6ZEZ2"/>
<evidence type="ECO:0000259" key="4">
    <source>
        <dbReference type="Pfam" id="PF09745"/>
    </source>
</evidence>
<feature type="region of interest" description="Disordered" evidence="3">
    <location>
        <begin position="203"/>
        <end position="353"/>
    </location>
</feature>
<feature type="compositionally biased region" description="Low complexity" evidence="3">
    <location>
        <begin position="288"/>
        <end position="302"/>
    </location>
</feature>
<evidence type="ECO:0000256" key="1">
    <source>
        <dbReference type="ARBA" id="ARBA00010126"/>
    </source>
</evidence>
<dbReference type="PANTHER" id="PTHR31938:SF4">
    <property type="entry name" value="NUCLEAR SPECKLE SPLICING REGULATORY PROTEIN 1"/>
    <property type="match status" value="1"/>
</dbReference>
<name>A0A9N6ZEZ2_9CRUS</name>
<sequence>MEQTPGEKQYGLIIPSKNKGVRSAFFGGSSSQPKPKVFSTADSSSSDENLEEDESKQVLDWRSRTAAKATEKSMQRNQARQAAIKALAEDPTVFQYDEVYDDMQQKKEEKKPVKVEKKPKYIANLMKTAELRKVEMERRTERKVQKERETEGDMFNDKEAFVTPAYREKLAELKRLEEEERLRELREGNMDVTKQADMSGFYRHLYNQTFAEPPKNSDDPNEGEKNKKEEPVKFKKEEMKSRQYRARREEEEEEEEETSKPIEPEPQVESETEEPAAKPKKPQDERPAASAALVSAAATDRAAAADRAEKTAAAPKKPLAIEPEESDSSSSSDDDDGQKTPPPPPKVKIDIWKKRTEGELLDDAIQRYQQRKEAREQGLFAWP</sequence>
<feature type="domain" description="Nuclear speckle splicing regulatory protein 1 N-terminal" evidence="4">
    <location>
        <begin position="80"/>
        <end position="195"/>
    </location>
</feature>
<dbReference type="Pfam" id="PF09745">
    <property type="entry name" value="NSRP1_N"/>
    <property type="match status" value="1"/>
</dbReference>
<dbReference type="GO" id="GO:0000381">
    <property type="term" value="P:regulation of alternative mRNA splicing, via spliceosome"/>
    <property type="evidence" value="ECO:0007669"/>
    <property type="project" value="InterPro"/>
</dbReference>
<evidence type="ECO:0000256" key="2">
    <source>
        <dbReference type="ARBA" id="ARBA00023054"/>
    </source>
</evidence>
<dbReference type="InterPro" id="IPR018612">
    <property type="entry name" value="NSRP1_N"/>
</dbReference>
<feature type="compositionally biased region" description="Basic and acidic residues" evidence="3">
    <location>
        <begin position="55"/>
        <end position="74"/>
    </location>
</feature>
<feature type="compositionally biased region" description="Basic and acidic residues" evidence="3">
    <location>
        <begin position="275"/>
        <end position="287"/>
    </location>
</feature>
<organism evidence="5">
    <name type="scientific">Alona affinis</name>
    <dbReference type="NCBI Taxonomy" id="381656"/>
    <lineage>
        <taxon>Eukaryota</taxon>
        <taxon>Metazoa</taxon>
        <taxon>Ecdysozoa</taxon>
        <taxon>Arthropoda</taxon>
        <taxon>Crustacea</taxon>
        <taxon>Branchiopoda</taxon>
        <taxon>Diplostraca</taxon>
        <taxon>Cladocera</taxon>
        <taxon>Anomopoda</taxon>
        <taxon>Chydoridae</taxon>
        <taxon>Alona</taxon>
    </lineage>
</organism>
<evidence type="ECO:0000256" key="3">
    <source>
        <dbReference type="SAM" id="MobiDB-lite"/>
    </source>
</evidence>
<dbReference type="InterPro" id="IPR042816">
    <property type="entry name" value="Nsrp1"/>
</dbReference>